<protein>
    <submittedName>
        <fullName evidence="1">Uncharacterized protein</fullName>
    </submittedName>
</protein>
<dbReference type="AlphaFoldDB" id="A0A0U4YH83"/>
<proteinExistence type="predicted"/>
<name>A0A0U4YH83_XANCI</name>
<gene>
    <name evidence="1" type="ORF">XAC3562_1110004</name>
</gene>
<dbReference type="Proteomes" id="UP000052230">
    <property type="component" value="Unassembled WGS sequence"/>
</dbReference>
<accession>A0A0U4YH83</accession>
<comment type="caution">
    <text evidence="1">The sequence shown here is derived from an EMBL/GenBank/DDBJ whole genome shotgun (WGS) entry which is preliminary data.</text>
</comment>
<keyword evidence="2" id="KW-1185">Reference proteome</keyword>
<reference evidence="1 2" key="1">
    <citation type="submission" date="2014-09" db="EMBL/GenBank/DDBJ databases">
        <authorList>
            <person name="Regsiter A."/>
        </authorList>
    </citation>
    <scope>NUCLEOTIDE SEQUENCE [LARGE SCALE GENOMIC DNA]</scope>
</reference>
<sequence>MRRADFFCEDFQEFGDVLADMAQEAEALAFMTPANGLSIGYRDRLFAIAREVSTINGGLRAAIAIIKHDD</sequence>
<evidence type="ECO:0000313" key="2">
    <source>
        <dbReference type="Proteomes" id="UP000052230"/>
    </source>
</evidence>
<dbReference type="RefSeq" id="WP_040258914.1">
    <property type="nucleotide sequence ID" value="NZ_LN648093.1"/>
</dbReference>
<evidence type="ECO:0000313" key="1">
    <source>
        <dbReference type="EMBL" id="CEG14524.1"/>
    </source>
</evidence>
<organism evidence="1 2">
    <name type="scientific">Xanthomonas citri pv. citri</name>
    <dbReference type="NCBI Taxonomy" id="611301"/>
    <lineage>
        <taxon>Bacteria</taxon>
        <taxon>Pseudomonadati</taxon>
        <taxon>Pseudomonadota</taxon>
        <taxon>Gammaproteobacteria</taxon>
        <taxon>Lysobacterales</taxon>
        <taxon>Lysobacteraceae</taxon>
        <taxon>Xanthomonas</taxon>
    </lineage>
</organism>
<dbReference type="EMBL" id="CCXZ01000015">
    <property type="protein sequence ID" value="CEG14524.1"/>
    <property type="molecule type" value="Genomic_DNA"/>
</dbReference>